<protein>
    <submittedName>
        <fullName evidence="2">Uncharacterized protein</fullName>
    </submittedName>
</protein>
<dbReference type="InParanoid" id="A0A2J6T038"/>
<gene>
    <name evidence="2" type="ORF">K444DRAFT_632795</name>
</gene>
<evidence type="ECO:0000313" key="2">
    <source>
        <dbReference type="EMBL" id="PMD56377.1"/>
    </source>
</evidence>
<feature type="compositionally biased region" description="Basic residues" evidence="1">
    <location>
        <begin position="126"/>
        <end position="136"/>
    </location>
</feature>
<proteinExistence type="predicted"/>
<feature type="compositionally biased region" description="Basic and acidic residues" evidence="1">
    <location>
        <begin position="115"/>
        <end position="125"/>
    </location>
</feature>
<evidence type="ECO:0000256" key="1">
    <source>
        <dbReference type="SAM" id="MobiDB-lite"/>
    </source>
</evidence>
<evidence type="ECO:0000313" key="3">
    <source>
        <dbReference type="Proteomes" id="UP000235371"/>
    </source>
</evidence>
<reference evidence="2 3" key="1">
    <citation type="submission" date="2016-04" db="EMBL/GenBank/DDBJ databases">
        <title>A degradative enzymes factory behind the ericoid mycorrhizal symbiosis.</title>
        <authorList>
            <consortium name="DOE Joint Genome Institute"/>
            <person name="Martino E."/>
            <person name="Morin E."/>
            <person name="Grelet G."/>
            <person name="Kuo A."/>
            <person name="Kohler A."/>
            <person name="Daghino S."/>
            <person name="Barry K."/>
            <person name="Choi C."/>
            <person name="Cichocki N."/>
            <person name="Clum A."/>
            <person name="Copeland A."/>
            <person name="Hainaut M."/>
            <person name="Haridas S."/>
            <person name="Labutti K."/>
            <person name="Lindquist E."/>
            <person name="Lipzen A."/>
            <person name="Khouja H.-R."/>
            <person name="Murat C."/>
            <person name="Ohm R."/>
            <person name="Olson A."/>
            <person name="Spatafora J."/>
            <person name="Veneault-Fourrey C."/>
            <person name="Henrissat B."/>
            <person name="Grigoriev I."/>
            <person name="Martin F."/>
            <person name="Perotto S."/>
        </authorList>
    </citation>
    <scope>NUCLEOTIDE SEQUENCE [LARGE SCALE GENOMIC DNA]</scope>
    <source>
        <strain evidence="2 3">E</strain>
    </source>
</reference>
<dbReference type="EMBL" id="KZ613848">
    <property type="protein sequence ID" value="PMD56377.1"/>
    <property type="molecule type" value="Genomic_DNA"/>
</dbReference>
<feature type="region of interest" description="Disordered" evidence="1">
    <location>
        <begin position="115"/>
        <end position="141"/>
    </location>
</feature>
<dbReference type="Proteomes" id="UP000235371">
    <property type="component" value="Unassembled WGS sequence"/>
</dbReference>
<accession>A0A2J6T038</accession>
<dbReference type="RefSeq" id="XP_024733281.1">
    <property type="nucleotide sequence ID" value="XM_024883520.1"/>
</dbReference>
<dbReference type="OrthoDB" id="4158258at2759"/>
<sequence length="207" mass="23322">MPAKTVHQQLLLPYRDENNITIRYVAAPGYRPSHSALASSTGYDSDFEPLIASEDLDEDDLMHFTATGRPVPQFKGSALASLGGHMYTAPQLLPKRYTDDSIIPAIITGVIPSENKSKDKAEGSKKRGILGKLKGKKEKEGAGKSENGVLKVVFMPRREYQKFFARDLKGNYIGSEPFRRWKEEELEELYGRYRPKKLERRGFMGPV</sequence>
<dbReference type="AlphaFoldDB" id="A0A2J6T038"/>
<dbReference type="GeneID" id="36591597"/>
<name>A0A2J6T038_9HELO</name>
<keyword evidence="3" id="KW-1185">Reference proteome</keyword>
<organism evidence="2 3">
    <name type="scientific">Hyaloscypha bicolor E</name>
    <dbReference type="NCBI Taxonomy" id="1095630"/>
    <lineage>
        <taxon>Eukaryota</taxon>
        <taxon>Fungi</taxon>
        <taxon>Dikarya</taxon>
        <taxon>Ascomycota</taxon>
        <taxon>Pezizomycotina</taxon>
        <taxon>Leotiomycetes</taxon>
        <taxon>Helotiales</taxon>
        <taxon>Hyaloscyphaceae</taxon>
        <taxon>Hyaloscypha</taxon>
        <taxon>Hyaloscypha bicolor</taxon>
    </lineage>
</organism>